<protein>
    <submittedName>
        <fullName evidence="2">Uncharacterized protein</fullName>
    </submittedName>
</protein>
<dbReference type="RefSeq" id="WP_155547662.1">
    <property type="nucleotide sequence ID" value="NZ_CABVGP010000003.1"/>
</dbReference>
<evidence type="ECO:0000313" key="2">
    <source>
        <dbReference type="EMBL" id="VVJ22704.1"/>
    </source>
</evidence>
<name>A0A6I8LZZ8_9PSEU</name>
<organism evidence="2 3">
    <name type="scientific">Amycolatopsis camponoti</name>
    <dbReference type="NCBI Taxonomy" id="2606593"/>
    <lineage>
        <taxon>Bacteria</taxon>
        <taxon>Bacillati</taxon>
        <taxon>Actinomycetota</taxon>
        <taxon>Actinomycetes</taxon>
        <taxon>Pseudonocardiales</taxon>
        <taxon>Pseudonocardiaceae</taxon>
        <taxon>Amycolatopsis</taxon>
    </lineage>
</organism>
<dbReference type="AlphaFoldDB" id="A0A6I8LZZ8"/>
<dbReference type="EMBL" id="CABVGP010000003">
    <property type="protein sequence ID" value="VVJ22704.1"/>
    <property type="molecule type" value="Genomic_DNA"/>
</dbReference>
<evidence type="ECO:0000256" key="1">
    <source>
        <dbReference type="SAM" id="MobiDB-lite"/>
    </source>
</evidence>
<reference evidence="2 3" key="1">
    <citation type="submission" date="2019-09" db="EMBL/GenBank/DDBJ databases">
        <authorList>
            <person name="Leyn A S."/>
        </authorList>
    </citation>
    <scope>NUCLEOTIDE SEQUENCE [LARGE SCALE GENOMIC DNA]</scope>
    <source>
        <strain evidence="2">AA231_1</strain>
    </source>
</reference>
<feature type="region of interest" description="Disordered" evidence="1">
    <location>
        <begin position="1"/>
        <end position="21"/>
    </location>
</feature>
<accession>A0A6I8LZZ8</accession>
<gene>
    <name evidence="2" type="ORF">AA23TX_07621</name>
</gene>
<evidence type="ECO:0000313" key="3">
    <source>
        <dbReference type="Proteomes" id="UP000399805"/>
    </source>
</evidence>
<sequence>MFATTHATPPANVDSVPDKTGRADAVTGRAAFFLGRGHRSNPIGLVSVGHRVAWNGHAATVCAGGALTPGPEPCELGTSAVSTLAASLATPVTVDGWHLWRHERHDRTPAQLRADLANE</sequence>
<dbReference type="Proteomes" id="UP000399805">
    <property type="component" value="Unassembled WGS sequence"/>
</dbReference>
<keyword evidence="3" id="KW-1185">Reference proteome</keyword>
<proteinExistence type="predicted"/>